<dbReference type="EMBL" id="CAKMMG010000008">
    <property type="protein sequence ID" value="CAH1217702.1"/>
    <property type="molecule type" value="Genomic_DNA"/>
</dbReference>
<proteinExistence type="predicted"/>
<evidence type="ECO:0000313" key="3">
    <source>
        <dbReference type="Proteomes" id="UP000838324"/>
    </source>
</evidence>
<name>A0ABM9CLD6_9BACL</name>
<protein>
    <submittedName>
        <fullName evidence="2">Uncharacterized protein</fullName>
    </submittedName>
</protein>
<accession>A0ABM9CLD6</accession>
<feature type="transmembrane region" description="Helical" evidence="1">
    <location>
        <begin position="39"/>
        <end position="61"/>
    </location>
</feature>
<feature type="transmembrane region" description="Helical" evidence="1">
    <location>
        <begin position="12"/>
        <end position="33"/>
    </location>
</feature>
<dbReference type="RefSeq" id="WP_236336339.1">
    <property type="nucleotide sequence ID" value="NZ_CAKMMG010000008.1"/>
</dbReference>
<reference evidence="2" key="1">
    <citation type="submission" date="2022-01" db="EMBL/GenBank/DDBJ databases">
        <authorList>
            <person name="Criscuolo A."/>
        </authorList>
    </citation>
    <scope>NUCLEOTIDE SEQUENCE</scope>
    <source>
        <strain evidence="2">CIP111892</strain>
    </source>
</reference>
<feature type="transmembrane region" description="Helical" evidence="1">
    <location>
        <begin position="68"/>
        <end position="89"/>
    </location>
</feature>
<organism evidence="2 3">
    <name type="scientific">Paenibacillus auburnensis</name>
    <dbReference type="NCBI Taxonomy" id="2905649"/>
    <lineage>
        <taxon>Bacteria</taxon>
        <taxon>Bacillati</taxon>
        <taxon>Bacillota</taxon>
        <taxon>Bacilli</taxon>
        <taxon>Bacillales</taxon>
        <taxon>Paenibacillaceae</taxon>
        <taxon>Paenibacillus</taxon>
    </lineage>
</organism>
<keyword evidence="1" id="KW-0812">Transmembrane</keyword>
<comment type="caution">
    <text evidence="2">The sequence shown here is derived from an EMBL/GenBank/DDBJ whole genome shotgun (WGS) entry which is preliminary data.</text>
</comment>
<keyword evidence="1" id="KW-0472">Membrane</keyword>
<keyword evidence="3" id="KW-1185">Reference proteome</keyword>
<sequence length="131" mass="14825">MNLLPPVKSNSWFRWMAVYGVLLWLLLILHRFLLLEEPFNALIALRFALLALVVSGVIHLLGWLGARLLWICSTAGIFIGFVVMASYTYRDMSGWEDLAGFLSFGMFMLGGFVLGLAAEGVYLLIKRRRQV</sequence>
<keyword evidence="1" id="KW-1133">Transmembrane helix</keyword>
<feature type="transmembrane region" description="Helical" evidence="1">
    <location>
        <begin position="101"/>
        <end position="125"/>
    </location>
</feature>
<evidence type="ECO:0000256" key="1">
    <source>
        <dbReference type="SAM" id="Phobius"/>
    </source>
</evidence>
<gene>
    <name evidence="2" type="ORF">PAECIP111892_04473</name>
</gene>
<evidence type="ECO:0000313" key="2">
    <source>
        <dbReference type="EMBL" id="CAH1217702.1"/>
    </source>
</evidence>
<dbReference type="Proteomes" id="UP000838324">
    <property type="component" value="Unassembled WGS sequence"/>
</dbReference>